<dbReference type="Pfam" id="PF10079">
    <property type="entry name" value="Rossmann-like_BshC"/>
    <property type="match status" value="1"/>
</dbReference>
<dbReference type="EMBL" id="BMHF01000001">
    <property type="protein sequence ID" value="GGA20782.1"/>
    <property type="molecule type" value="Genomic_DNA"/>
</dbReference>
<name>A0ABQ1FMU6_9BACL</name>
<protein>
    <recommendedName>
        <fullName evidence="2">Putative cysteine ligase BshC</fullName>
        <ecNumber evidence="2">6.-.-.-</ecNumber>
    </recommendedName>
</protein>
<evidence type="ECO:0000259" key="4">
    <source>
        <dbReference type="Pfam" id="PF24850"/>
    </source>
</evidence>
<dbReference type="InterPro" id="IPR055398">
    <property type="entry name" value="Rossmann-like_BshC"/>
</dbReference>
<reference evidence="6" key="1">
    <citation type="journal article" date="2019" name="Int. J. Syst. Evol. Microbiol.">
        <title>The Global Catalogue of Microorganisms (GCM) 10K type strain sequencing project: providing services to taxonomists for standard genome sequencing and annotation.</title>
        <authorList>
            <consortium name="The Broad Institute Genomics Platform"/>
            <consortium name="The Broad Institute Genome Sequencing Center for Infectious Disease"/>
            <person name="Wu L."/>
            <person name="Ma J."/>
        </authorList>
    </citation>
    <scope>NUCLEOTIDE SEQUENCE [LARGE SCALE GENOMIC DNA]</scope>
    <source>
        <strain evidence="6">CGMCC 1.15044</strain>
    </source>
</reference>
<dbReference type="GO" id="GO:0016874">
    <property type="term" value="F:ligase activity"/>
    <property type="evidence" value="ECO:0007669"/>
    <property type="project" value="UniProtKB-KW"/>
</dbReference>
<dbReference type="RefSeq" id="WP_094093583.1">
    <property type="nucleotide sequence ID" value="NZ_BMHF01000001.1"/>
</dbReference>
<dbReference type="InterPro" id="IPR055399">
    <property type="entry name" value="CC_BshC"/>
</dbReference>
<dbReference type="Pfam" id="PF24850">
    <property type="entry name" value="CC_BshC"/>
    <property type="match status" value="1"/>
</dbReference>
<feature type="domain" description="Bacillithiol biosynthesis BshC N-terminal Rossmann-like" evidence="3">
    <location>
        <begin position="1"/>
        <end position="381"/>
    </location>
</feature>
<comment type="similarity">
    <text evidence="2">Belongs to the BshC family.</text>
</comment>
<comment type="function">
    <text evidence="2">Involved in bacillithiol (BSH) biosynthesis. May catalyze the last step of the pathway, the addition of cysteine to glucosamine malate (GlcN-Mal) to generate BSH.</text>
</comment>
<proteinExistence type="inferred from homology"/>
<organism evidence="5 6">
    <name type="scientific">Paenibacillus physcomitrellae</name>
    <dbReference type="NCBI Taxonomy" id="1619311"/>
    <lineage>
        <taxon>Bacteria</taxon>
        <taxon>Bacillati</taxon>
        <taxon>Bacillota</taxon>
        <taxon>Bacilli</taxon>
        <taxon>Bacillales</taxon>
        <taxon>Paenibacillaceae</taxon>
        <taxon>Paenibacillus</taxon>
    </lineage>
</organism>
<evidence type="ECO:0000256" key="1">
    <source>
        <dbReference type="ARBA" id="ARBA00022598"/>
    </source>
</evidence>
<evidence type="ECO:0000256" key="2">
    <source>
        <dbReference type="HAMAP-Rule" id="MF_01867"/>
    </source>
</evidence>
<dbReference type="Proteomes" id="UP000609323">
    <property type="component" value="Unassembled WGS sequence"/>
</dbReference>
<dbReference type="NCBIfam" id="TIGR03998">
    <property type="entry name" value="thiol_BshC"/>
    <property type="match status" value="1"/>
</dbReference>
<comment type="caution">
    <text evidence="5">The sequence shown here is derived from an EMBL/GenBank/DDBJ whole genome shotgun (WGS) entry which is preliminary data.</text>
</comment>
<sequence>MKIMDKPLSARQPLAAALTADFSSVAHLYQSDASKPANWQERLEWLDHNEDNRINRQNVVNVLRSYNKLHNSHPQVCDSLDRLEQKGTAVIVGGQQSGLFTGPLLVIYKAATVIQAARKAEAELGRPVVPVFWIAGEDHDWDEANHTYVLSTELKVTRIRMYREDDLRTPVSYTTVQAGEWDRVLDELNELLPDTEFKPQLMADLRESVSETLSLSFAKLLGKLFGQYGLILLDSADHELRKLEKDMFASIIREGDALTASYIDAARQIREMGLEEQAEVAEDGANLFYLQDQKRLLLFRSGDRYQDRSGRVSFTREELLEQIEQHPERFSNNVLTRPLMQDTLLPVLGFVLGDGEIAYWALLKKAFGVMNLQMPLLLPRMSLTVVEGTLQKYMDQYGLTFEEVRDHFQDRKAAWLNQQDNVHVDERFDEVKEAFTRLYEPLIEQLGTIEKGLIRLGGANKERILAQMDFLQGKAKDALATANEATLRHWDRIYLSLMPQDKLQERVYNIFYYLNRYGTEFMDQLMEIPYETNACHKLILL</sequence>
<feature type="domain" description="Bacillithiol biosynthesis BshC C-terminal coiled-coil" evidence="4">
    <location>
        <begin position="384"/>
        <end position="539"/>
    </location>
</feature>
<evidence type="ECO:0000313" key="5">
    <source>
        <dbReference type="EMBL" id="GGA20782.1"/>
    </source>
</evidence>
<dbReference type="EC" id="6.-.-.-" evidence="2"/>
<evidence type="ECO:0000259" key="3">
    <source>
        <dbReference type="Pfam" id="PF10079"/>
    </source>
</evidence>
<accession>A0ABQ1FMU6</accession>
<keyword evidence="1 2" id="KW-0436">Ligase</keyword>
<evidence type="ECO:0000313" key="6">
    <source>
        <dbReference type="Proteomes" id="UP000609323"/>
    </source>
</evidence>
<dbReference type="HAMAP" id="MF_01867">
    <property type="entry name" value="BshC"/>
    <property type="match status" value="1"/>
</dbReference>
<gene>
    <name evidence="2 5" type="primary">bshC</name>
    <name evidence="5" type="ORF">GCM10010917_01850</name>
</gene>
<dbReference type="PIRSF" id="PIRSF012535">
    <property type="entry name" value="UCP012535"/>
    <property type="match status" value="1"/>
</dbReference>
<keyword evidence="6" id="KW-1185">Reference proteome</keyword>
<dbReference type="InterPro" id="IPR011199">
    <property type="entry name" value="Bacillithiol_biosynth_BshC"/>
</dbReference>